<evidence type="ECO:0000256" key="6">
    <source>
        <dbReference type="RuleBase" id="RU368066"/>
    </source>
</evidence>
<dbReference type="EMBL" id="MDYQ01000133">
    <property type="protein sequence ID" value="PRP80973.1"/>
    <property type="molecule type" value="Genomic_DNA"/>
</dbReference>
<feature type="transmembrane region" description="Helical" evidence="6">
    <location>
        <begin position="329"/>
        <end position="350"/>
    </location>
</feature>
<feature type="transmembrane region" description="Helical" evidence="6">
    <location>
        <begin position="470"/>
        <end position="496"/>
    </location>
</feature>
<dbReference type="PANTHER" id="PTHR35371:SF1">
    <property type="entry name" value="BLR7753 PROTEIN"/>
    <property type="match status" value="1"/>
</dbReference>
<evidence type="ECO:0000256" key="1">
    <source>
        <dbReference type="ARBA" id="ARBA00004141"/>
    </source>
</evidence>
<reference evidence="7 8" key="1">
    <citation type="journal article" date="2018" name="Genome Biol. Evol.">
        <title>Multiple Roots of Fruiting Body Formation in Amoebozoa.</title>
        <authorList>
            <person name="Hillmann F."/>
            <person name="Forbes G."/>
            <person name="Novohradska S."/>
            <person name="Ferling I."/>
            <person name="Riege K."/>
            <person name="Groth M."/>
            <person name="Westermann M."/>
            <person name="Marz M."/>
            <person name="Spaller T."/>
            <person name="Winckler T."/>
            <person name="Schaap P."/>
            <person name="Glockner G."/>
        </authorList>
    </citation>
    <scope>NUCLEOTIDE SEQUENCE [LARGE SCALE GENOMIC DNA]</scope>
    <source>
        <strain evidence="7 8">Jena</strain>
    </source>
</reference>
<evidence type="ECO:0000313" key="7">
    <source>
        <dbReference type="EMBL" id="PRP80973.1"/>
    </source>
</evidence>
<dbReference type="Gene3D" id="1.20.120.550">
    <property type="entry name" value="Membrane associated eicosanoid/glutathione metabolism-like domain"/>
    <property type="match status" value="1"/>
</dbReference>
<dbReference type="InParanoid" id="A0A2P6NAK4"/>
<dbReference type="SUPFAM" id="SSF161084">
    <property type="entry name" value="MAPEG domain-like"/>
    <property type="match status" value="1"/>
</dbReference>
<proteinExistence type="inferred from homology"/>
<protein>
    <recommendedName>
        <fullName evidence="6">Choline transporter-like protein</fullName>
    </recommendedName>
</protein>
<evidence type="ECO:0000256" key="2">
    <source>
        <dbReference type="ARBA" id="ARBA00007168"/>
    </source>
</evidence>
<evidence type="ECO:0000256" key="3">
    <source>
        <dbReference type="ARBA" id="ARBA00022692"/>
    </source>
</evidence>
<keyword evidence="3 6" id="KW-0812">Transmembrane</keyword>
<feature type="transmembrane region" description="Helical" evidence="6">
    <location>
        <begin position="516"/>
        <end position="541"/>
    </location>
</feature>
<keyword evidence="4 6" id="KW-1133">Transmembrane helix</keyword>
<gene>
    <name evidence="7" type="ORF">PROFUN_11087</name>
</gene>
<keyword evidence="5 6" id="KW-0472">Membrane</keyword>
<keyword evidence="8" id="KW-1185">Reference proteome</keyword>
<feature type="transmembrane region" description="Helical" evidence="6">
    <location>
        <begin position="636"/>
        <end position="661"/>
    </location>
</feature>
<accession>A0A2P6NAK4</accession>
<feature type="transmembrane region" description="Helical" evidence="6">
    <location>
        <begin position="553"/>
        <end position="574"/>
    </location>
</feature>
<feature type="transmembrane region" description="Helical" evidence="6">
    <location>
        <begin position="49"/>
        <end position="67"/>
    </location>
</feature>
<dbReference type="OrthoDB" id="2122304at2759"/>
<dbReference type="InterPro" id="IPR001129">
    <property type="entry name" value="Membr-assoc_MAPEG"/>
</dbReference>
<organism evidence="7 8">
    <name type="scientific">Planoprotostelium fungivorum</name>
    <dbReference type="NCBI Taxonomy" id="1890364"/>
    <lineage>
        <taxon>Eukaryota</taxon>
        <taxon>Amoebozoa</taxon>
        <taxon>Evosea</taxon>
        <taxon>Variosea</taxon>
        <taxon>Cavosteliida</taxon>
        <taxon>Cavosteliaceae</taxon>
        <taxon>Planoprotostelium</taxon>
    </lineage>
</organism>
<dbReference type="InterPro" id="IPR023352">
    <property type="entry name" value="MAPEG-like_dom_sf"/>
</dbReference>
<evidence type="ECO:0000256" key="5">
    <source>
        <dbReference type="ARBA" id="ARBA00023136"/>
    </source>
</evidence>
<dbReference type="InterPro" id="IPR007603">
    <property type="entry name" value="Choline_transptr-like"/>
</dbReference>
<evidence type="ECO:0000256" key="4">
    <source>
        <dbReference type="ARBA" id="ARBA00022989"/>
    </source>
</evidence>
<feature type="transmembrane region" description="Helical" evidence="6">
    <location>
        <begin position="370"/>
        <end position="390"/>
    </location>
</feature>
<dbReference type="Pfam" id="PF01124">
    <property type="entry name" value="MAPEG"/>
    <property type="match status" value="1"/>
</dbReference>
<feature type="transmembrane region" description="Helical" evidence="6">
    <location>
        <begin position="397"/>
        <end position="420"/>
    </location>
</feature>
<dbReference type="PANTHER" id="PTHR35371">
    <property type="entry name" value="INNER MEMBRANE PROTEIN"/>
    <property type="match status" value="1"/>
</dbReference>
<dbReference type="Pfam" id="PF04515">
    <property type="entry name" value="Choline_transpo"/>
    <property type="match status" value="1"/>
</dbReference>
<comment type="similarity">
    <text evidence="2 6">Belongs to the CTL (choline transporter-like) family.</text>
</comment>
<comment type="caution">
    <text evidence="7">The sequence shown here is derived from an EMBL/GenBank/DDBJ whole genome shotgun (WGS) entry which is preliminary data.</text>
</comment>
<dbReference type="GO" id="GO:0022857">
    <property type="term" value="F:transmembrane transporter activity"/>
    <property type="evidence" value="ECO:0007669"/>
    <property type="project" value="UniProtKB-UniRule"/>
</dbReference>
<dbReference type="AlphaFoldDB" id="A0A2P6NAK4"/>
<dbReference type="Proteomes" id="UP000241769">
    <property type="component" value="Unassembled WGS sequence"/>
</dbReference>
<sequence length="746" mass="83341">MLPSSNRIAIPVCLWTADPYDQTQRKLGDRLPLRSQHIQPDMEYFSRNLSILSIPAAWVLCIIPHIYSVGLLGKYYTNVLPRSSFAKDNNKDKGPPPHIRDRAFKAESASQNGFEGLPLFIAAIVLGNLARFDSFYLNSFGGLYLLLRVLYVFFYITTTNEKLSYARSLVWMVQSFSCLSNHVTYFSSLLTPLSEGHESEGHRMSGQQHQGESMFSGYNPEADEMDHNVHRLSNPASPPQPAVPSYFSSFDFFDNEPTSPTVNQAYVHPNTYSPPTYSPPTTLRVNHDPMPDAPIVPLDVSPPSGRPSMSSSTFFRDIDTRTVGLRDKWFFFLFLLTLIGVALVFVISALRLKVSDYSFFLAMFEAEVPALMEFFGISSLAGVVFTFAFIQAIRFVPVISICLSIAISGIFYIMYGVYIGIRISFKSGVSDIVWGVIILSLLLLLSSRIKMTGTLIKQVIPFVYPRCKTAMITAHLISYSVFLFLILWFLSLQILAWTVLQSVEVFYVGTLFLDAAFIWVLSACVSTVHTTVATGIASWYFPSTAPPATLHHIIKSNLSCVGSICFSSAARIILSPIVLLCMTSKAYNAFGYLTCGACFWLLKYNKYAFPKTFHRAAADTQDLLQQRGMVDIVNQYVLGSSVFFSSIFGGIITAIMAFIWLYHSSENVTFILVFINSAATIGFGFCYCNLAVVDAACSSIFVFFSMEPENMRQLNPALYEYLAAMAHGGRGLEENREEVVHGKEMY</sequence>
<feature type="transmembrane region" description="Helical" evidence="6">
    <location>
        <begin position="586"/>
        <end position="602"/>
    </location>
</feature>
<feature type="transmembrane region" description="Helical" evidence="6">
    <location>
        <begin position="432"/>
        <end position="449"/>
    </location>
</feature>
<dbReference type="GO" id="GO:0005886">
    <property type="term" value="C:plasma membrane"/>
    <property type="evidence" value="ECO:0007669"/>
    <property type="project" value="UniProtKB-SubCell"/>
</dbReference>
<comment type="subcellular location">
    <subcellularLocation>
        <location evidence="6">Cell membrane</location>
        <topology evidence="6">Multi-pass membrane protein</topology>
    </subcellularLocation>
    <subcellularLocation>
        <location evidence="1">Membrane</location>
        <topology evidence="1">Multi-pass membrane protein</topology>
    </subcellularLocation>
</comment>
<evidence type="ECO:0000313" key="8">
    <source>
        <dbReference type="Proteomes" id="UP000241769"/>
    </source>
</evidence>
<feature type="transmembrane region" description="Helical" evidence="6">
    <location>
        <begin position="135"/>
        <end position="157"/>
    </location>
</feature>
<name>A0A2P6NAK4_9EUKA</name>
<comment type="function">
    <text evidence="6">Choline transporter.</text>
</comment>